<dbReference type="Proteomes" id="UP000231019">
    <property type="component" value="Unassembled WGS sequence"/>
</dbReference>
<evidence type="ECO:0000313" key="1">
    <source>
        <dbReference type="EMBL" id="PIW15787.1"/>
    </source>
</evidence>
<accession>A0A2M7G1Z3</accession>
<dbReference type="EMBL" id="PFFQ01000044">
    <property type="protein sequence ID" value="PIW15787.1"/>
    <property type="molecule type" value="Genomic_DNA"/>
</dbReference>
<sequence length="89" mass="10263">MKLHSRLPIGFTWAGSRTNRTKNLPSRITLIDLLSAMNVPINRKLILINKGLKLNNKEKRYSAQIAYSQMFFQGSDLHFRKETGILVFT</sequence>
<dbReference type="AlphaFoldDB" id="A0A2M7G1Z3"/>
<proteinExistence type="predicted"/>
<comment type="caution">
    <text evidence="1">The sequence shown here is derived from an EMBL/GenBank/DDBJ whole genome shotgun (WGS) entry which is preliminary data.</text>
</comment>
<evidence type="ECO:0000313" key="2">
    <source>
        <dbReference type="Proteomes" id="UP000231019"/>
    </source>
</evidence>
<protein>
    <submittedName>
        <fullName evidence="1">Uncharacterized protein</fullName>
    </submittedName>
</protein>
<gene>
    <name evidence="1" type="ORF">COW36_15680</name>
</gene>
<reference evidence="1 2" key="1">
    <citation type="submission" date="2017-09" db="EMBL/GenBank/DDBJ databases">
        <title>Depth-based differentiation of microbial function through sediment-hosted aquifers and enrichment of novel symbionts in the deep terrestrial subsurface.</title>
        <authorList>
            <person name="Probst A.J."/>
            <person name="Ladd B."/>
            <person name="Jarett J.K."/>
            <person name="Geller-Mcgrath D.E."/>
            <person name="Sieber C.M."/>
            <person name="Emerson J.B."/>
            <person name="Anantharaman K."/>
            <person name="Thomas B.C."/>
            <person name="Malmstrom R."/>
            <person name="Stieglmeier M."/>
            <person name="Klingl A."/>
            <person name="Woyke T."/>
            <person name="Ryan C.M."/>
            <person name="Banfield J.F."/>
        </authorList>
    </citation>
    <scope>NUCLEOTIDE SEQUENCE [LARGE SCALE GENOMIC DNA]</scope>
    <source>
        <strain evidence="1">CG17_big_fil_post_rev_8_21_14_2_50_48_46</strain>
    </source>
</reference>
<organism evidence="1 2">
    <name type="scientific">bacterium (Candidatus Blackallbacteria) CG17_big_fil_post_rev_8_21_14_2_50_48_46</name>
    <dbReference type="NCBI Taxonomy" id="2014261"/>
    <lineage>
        <taxon>Bacteria</taxon>
        <taxon>Candidatus Blackallbacteria</taxon>
    </lineage>
</organism>
<name>A0A2M7G1Z3_9BACT</name>